<dbReference type="GO" id="GO:0009536">
    <property type="term" value="C:plastid"/>
    <property type="evidence" value="ECO:0007669"/>
    <property type="project" value="UniProtKB-SubCell"/>
</dbReference>
<evidence type="ECO:0000256" key="2">
    <source>
        <dbReference type="ARBA" id="ARBA00022640"/>
    </source>
</evidence>
<evidence type="ECO:0000259" key="4">
    <source>
        <dbReference type="Pfam" id="PF04755"/>
    </source>
</evidence>
<keyword evidence="2" id="KW-0934">Plastid</keyword>
<feature type="transmembrane region" description="Helical" evidence="3">
    <location>
        <begin position="7"/>
        <end position="27"/>
    </location>
</feature>
<dbReference type="PANTHER" id="PTHR31906">
    <property type="entry name" value="PLASTID-LIPID-ASSOCIATED PROTEIN 4, CHLOROPLASTIC-RELATED"/>
    <property type="match status" value="1"/>
</dbReference>
<keyword evidence="3" id="KW-0812">Transmembrane</keyword>
<comment type="subcellular location">
    <subcellularLocation>
        <location evidence="1">Plastid</location>
    </subcellularLocation>
</comment>
<dbReference type="InterPro" id="IPR039633">
    <property type="entry name" value="PAP"/>
</dbReference>
<sequence>MIHRPQVYPICLVALLYGVHVPVMAFIDSSNHYAQTHPTAIVPSTPVEISNTPLMMTATDQNVEENEDVATFGQRQGLKLSLLFKAQDLKRGFEASDSDRNEINDIISQLASLNPSKEPAASYYKDTVDSTLQGKWTLAYTDAPDITSLDVSKSSPAGSILPSLPPAAQLGRIGQECNLSESTITNVIEWKRPQWVGDVLSRSASFSGENKGRVLQKVVCEAMAFPDGPSTVQLKLVGFELLGRTKDDGEDKDETSKSANSIFPSIPDISSIINEGPAAILLRNPVKLRGPLQVPFGKFEILYLDEELRIIKTGQGYYAVNMRENNPWF</sequence>
<proteinExistence type="predicted"/>
<keyword evidence="3" id="KW-1133">Transmembrane helix</keyword>
<feature type="domain" description="Plastid lipid-associated protein/fibrillin conserved" evidence="4">
    <location>
        <begin position="77"/>
        <end position="319"/>
    </location>
</feature>
<protein>
    <recommendedName>
        <fullName evidence="4">Plastid lipid-associated protein/fibrillin conserved domain-containing protein</fullName>
    </recommendedName>
</protein>
<dbReference type="InterPro" id="IPR006843">
    <property type="entry name" value="PAP/fibrillin_dom"/>
</dbReference>
<evidence type="ECO:0000313" key="5">
    <source>
        <dbReference type="EMBL" id="CAE0479561.1"/>
    </source>
</evidence>
<dbReference type="EMBL" id="HBIO01031831">
    <property type="protein sequence ID" value="CAE0479561.1"/>
    <property type="molecule type" value="Transcribed_RNA"/>
</dbReference>
<gene>
    <name evidence="5" type="ORF">CDEB00056_LOCUS24415</name>
</gene>
<accession>A0A7S3QJJ2</accession>
<evidence type="ECO:0000256" key="3">
    <source>
        <dbReference type="SAM" id="Phobius"/>
    </source>
</evidence>
<reference evidence="5" key="1">
    <citation type="submission" date="2021-01" db="EMBL/GenBank/DDBJ databases">
        <authorList>
            <person name="Corre E."/>
            <person name="Pelletier E."/>
            <person name="Niang G."/>
            <person name="Scheremetjew M."/>
            <person name="Finn R."/>
            <person name="Kale V."/>
            <person name="Holt S."/>
            <person name="Cochrane G."/>
            <person name="Meng A."/>
            <person name="Brown T."/>
            <person name="Cohen L."/>
        </authorList>
    </citation>
    <scope>NUCLEOTIDE SEQUENCE</scope>
    <source>
        <strain evidence="5">MM31A-1</strain>
    </source>
</reference>
<dbReference type="AlphaFoldDB" id="A0A7S3QJJ2"/>
<evidence type="ECO:0000256" key="1">
    <source>
        <dbReference type="ARBA" id="ARBA00004474"/>
    </source>
</evidence>
<organism evidence="5">
    <name type="scientific">Chaetoceros debilis</name>
    <dbReference type="NCBI Taxonomy" id="122233"/>
    <lineage>
        <taxon>Eukaryota</taxon>
        <taxon>Sar</taxon>
        <taxon>Stramenopiles</taxon>
        <taxon>Ochrophyta</taxon>
        <taxon>Bacillariophyta</taxon>
        <taxon>Coscinodiscophyceae</taxon>
        <taxon>Chaetocerotophycidae</taxon>
        <taxon>Chaetocerotales</taxon>
        <taxon>Chaetocerotaceae</taxon>
        <taxon>Chaetoceros</taxon>
    </lineage>
</organism>
<dbReference type="Pfam" id="PF04755">
    <property type="entry name" value="PAP_fibrillin"/>
    <property type="match status" value="1"/>
</dbReference>
<name>A0A7S3QJJ2_9STRA</name>
<keyword evidence="3" id="KW-0472">Membrane</keyword>